<dbReference type="PROSITE" id="PS01360">
    <property type="entry name" value="ZF_MYND_1"/>
    <property type="match status" value="1"/>
</dbReference>
<dbReference type="InterPro" id="IPR002893">
    <property type="entry name" value="Znf_MYND"/>
</dbReference>
<protein>
    <recommendedName>
        <fullName evidence="7">MYND-type domain-containing protein</fullName>
    </recommendedName>
</protein>
<evidence type="ECO:0000313" key="9">
    <source>
        <dbReference type="EMBL" id="CAE4665742.1"/>
    </source>
</evidence>
<evidence type="ECO:0000256" key="3">
    <source>
        <dbReference type="ARBA" id="ARBA00022771"/>
    </source>
</evidence>
<dbReference type="InterPro" id="IPR051706">
    <property type="entry name" value="Glycosyltransferase_domain"/>
</dbReference>
<keyword evidence="3 5" id="KW-0863">Zinc-finger</keyword>
<keyword evidence="2" id="KW-0479">Metal-binding</keyword>
<dbReference type="Gene3D" id="6.10.140.2220">
    <property type="match status" value="1"/>
</dbReference>
<dbReference type="EMBL" id="HBNR01087554">
    <property type="protein sequence ID" value="CAE4665740.1"/>
    <property type="molecule type" value="Transcribed_RNA"/>
</dbReference>
<dbReference type="EMBL" id="HBNR01087555">
    <property type="protein sequence ID" value="CAE4665742.1"/>
    <property type="molecule type" value="Transcribed_RNA"/>
</dbReference>
<gene>
    <name evidence="8" type="ORF">AMON00008_LOCUS62770</name>
    <name evidence="9" type="ORF">AMON00008_LOCUS62771</name>
</gene>
<evidence type="ECO:0000256" key="6">
    <source>
        <dbReference type="SAM" id="MobiDB-lite"/>
    </source>
</evidence>
<dbReference type="InterPro" id="IPR029044">
    <property type="entry name" value="Nucleotide-diphossugar_trans"/>
</dbReference>
<sequence length="311" mass="34396">MAGDTGGTGERGGSSRRLPDDEDGGSRGLLGTLLASQNPELKGSWRSAVVEACAGCAADTPPHLCSRCRGVAYCGPDCQRRHWPVHKSACSRASPLSTVRFVHTVWGLWDAESLPEDCRKSRAAAARLLPSSRLTIWDRNAVENLLSDEWKEVWHALPRGVCQADIARYLIAFHVGGIYLDADAELMQAPPEGSWSLLLLIEQKVPDAKYLGPRESPHLIRMAQFMFATAPQHDFWRSVLELSLGRCRQRLAEGGEWVDGDVLWATGPDVVTTVFHERFGSDSTIEVRLAREFVRHECRGAWRKGADRRGG</sequence>
<dbReference type="Gene3D" id="3.90.550.20">
    <property type="match status" value="1"/>
</dbReference>
<evidence type="ECO:0000256" key="5">
    <source>
        <dbReference type="PROSITE-ProRule" id="PRU00134"/>
    </source>
</evidence>
<dbReference type="GO" id="GO:0000030">
    <property type="term" value="F:mannosyltransferase activity"/>
    <property type="evidence" value="ECO:0007669"/>
    <property type="project" value="TreeGrafter"/>
</dbReference>
<evidence type="ECO:0000256" key="4">
    <source>
        <dbReference type="ARBA" id="ARBA00022833"/>
    </source>
</evidence>
<keyword evidence="4" id="KW-0862">Zinc</keyword>
<evidence type="ECO:0000259" key="7">
    <source>
        <dbReference type="PROSITE" id="PS50865"/>
    </source>
</evidence>
<dbReference type="Pfam" id="PF01753">
    <property type="entry name" value="zf-MYND"/>
    <property type="match status" value="1"/>
</dbReference>
<dbReference type="Pfam" id="PF04488">
    <property type="entry name" value="Gly_transf_sug"/>
    <property type="match status" value="1"/>
</dbReference>
<accession>A0A6T1N434</accession>
<dbReference type="SUPFAM" id="SSF144232">
    <property type="entry name" value="HIT/MYND zinc finger-like"/>
    <property type="match status" value="1"/>
</dbReference>
<dbReference type="GO" id="GO:0016020">
    <property type="term" value="C:membrane"/>
    <property type="evidence" value="ECO:0007669"/>
    <property type="project" value="GOC"/>
</dbReference>
<feature type="compositionally biased region" description="Gly residues" evidence="6">
    <location>
        <begin position="1"/>
        <end position="12"/>
    </location>
</feature>
<dbReference type="GO" id="GO:0008270">
    <property type="term" value="F:zinc ion binding"/>
    <property type="evidence" value="ECO:0007669"/>
    <property type="project" value="UniProtKB-KW"/>
</dbReference>
<dbReference type="GO" id="GO:0051999">
    <property type="term" value="P:mannosyl-inositol phosphorylceramide biosynthetic process"/>
    <property type="evidence" value="ECO:0007669"/>
    <property type="project" value="TreeGrafter"/>
</dbReference>
<dbReference type="PROSITE" id="PS50865">
    <property type="entry name" value="ZF_MYND_2"/>
    <property type="match status" value="1"/>
</dbReference>
<dbReference type="PANTHER" id="PTHR32385:SF15">
    <property type="entry name" value="INOSITOL PHOSPHOCERAMIDE MANNOSYLTRANSFERASE 1"/>
    <property type="match status" value="1"/>
</dbReference>
<reference evidence="8" key="1">
    <citation type="submission" date="2021-01" db="EMBL/GenBank/DDBJ databases">
        <authorList>
            <person name="Corre E."/>
            <person name="Pelletier E."/>
            <person name="Niang G."/>
            <person name="Scheremetjew M."/>
            <person name="Finn R."/>
            <person name="Kale V."/>
            <person name="Holt S."/>
            <person name="Cochrane G."/>
            <person name="Meng A."/>
            <person name="Brown T."/>
            <person name="Cohen L."/>
        </authorList>
    </citation>
    <scope>NUCLEOTIDE SEQUENCE</scope>
    <source>
        <strain evidence="8">CCMP3105</strain>
    </source>
</reference>
<dbReference type="SUPFAM" id="SSF53448">
    <property type="entry name" value="Nucleotide-diphospho-sugar transferases"/>
    <property type="match status" value="1"/>
</dbReference>
<dbReference type="InterPro" id="IPR007577">
    <property type="entry name" value="GlycoTrfase_DXD_sugar-bd_CS"/>
</dbReference>
<keyword evidence="1" id="KW-0808">Transferase</keyword>
<feature type="region of interest" description="Disordered" evidence="6">
    <location>
        <begin position="1"/>
        <end position="31"/>
    </location>
</feature>
<name>A0A6T1N434_9DINO</name>
<dbReference type="AlphaFoldDB" id="A0A6T1N434"/>
<proteinExistence type="predicted"/>
<organism evidence="8">
    <name type="scientific">Alexandrium monilatum</name>
    <dbReference type="NCBI Taxonomy" id="311494"/>
    <lineage>
        <taxon>Eukaryota</taxon>
        <taxon>Sar</taxon>
        <taxon>Alveolata</taxon>
        <taxon>Dinophyceae</taxon>
        <taxon>Gonyaulacales</taxon>
        <taxon>Pyrocystaceae</taxon>
        <taxon>Alexandrium</taxon>
    </lineage>
</organism>
<dbReference type="PANTHER" id="PTHR32385">
    <property type="entry name" value="MANNOSYL PHOSPHORYLINOSITOL CERAMIDE SYNTHASE"/>
    <property type="match status" value="1"/>
</dbReference>
<evidence type="ECO:0000313" key="8">
    <source>
        <dbReference type="EMBL" id="CAE4665740.1"/>
    </source>
</evidence>
<evidence type="ECO:0000256" key="1">
    <source>
        <dbReference type="ARBA" id="ARBA00022679"/>
    </source>
</evidence>
<feature type="domain" description="MYND-type" evidence="7">
    <location>
        <begin position="53"/>
        <end position="90"/>
    </location>
</feature>
<evidence type="ECO:0000256" key="2">
    <source>
        <dbReference type="ARBA" id="ARBA00022723"/>
    </source>
</evidence>